<reference evidence="1 2" key="1">
    <citation type="journal article" date="2016" name="Mol. Biol. Evol.">
        <title>Comparative Genomics of Early-Diverging Mushroom-Forming Fungi Provides Insights into the Origins of Lignocellulose Decay Capabilities.</title>
        <authorList>
            <person name="Nagy L.G."/>
            <person name="Riley R."/>
            <person name="Tritt A."/>
            <person name="Adam C."/>
            <person name="Daum C."/>
            <person name="Floudas D."/>
            <person name="Sun H."/>
            <person name="Yadav J.S."/>
            <person name="Pangilinan J."/>
            <person name="Larsson K.H."/>
            <person name="Matsuura K."/>
            <person name="Barry K."/>
            <person name="Labutti K."/>
            <person name="Kuo R."/>
            <person name="Ohm R.A."/>
            <person name="Bhattacharya S.S."/>
            <person name="Shirouzu T."/>
            <person name="Yoshinaga Y."/>
            <person name="Martin F.M."/>
            <person name="Grigoriev I.V."/>
            <person name="Hibbett D.S."/>
        </authorList>
    </citation>
    <scope>NUCLEOTIDE SEQUENCE [LARGE SCALE GENOMIC DNA]</scope>
    <source>
        <strain evidence="1 2">CBS 109695</strain>
    </source>
</reference>
<gene>
    <name evidence="1" type="ORF">FIBSPDRAFT_876518</name>
</gene>
<sequence length="80" mass="9372">MWRLIIRGRVLHSKYPAKDLGRLLFNLVLYRYYCHWSSATTGTEARRVHRAARARCLHLGPVDLRPPVLGLSQWAFMPVR</sequence>
<evidence type="ECO:0000313" key="1">
    <source>
        <dbReference type="EMBL" id="KZP06463.1"/>
    </source>
</evidence>
<name>A0A167WTQ5_9AGAM</name>
<protein>
    <submittedName>
        <fullName evidence="1">Uncharacterized protein</fullName>
    </submittedName>
</protein>
<accession>A0A167WTQ5</accession>
<dbReference type="AlphaFoldDB" id="A0A167WTQ5"/>
<keyword evidence="2" id="KW-1185">Reference proteome</keyword>
<organism evidence="1 2">
    <name type="scientific">Athelia psychrophila</name>
    <dbReference type="NCBI Taxonomy" id="1759441"/>
    <lineage>
        <taxon>Eukaryota</taxon>
        <taxon>Fungi</taxon>
        <taxon>Dikarya</taxon>
        <taxon>Basidiomycota</taxon>
        <taxon>Agaricomycotina</taxon>
        <taxon>Agaricomycetes</taxon>
        <taxon>Agaricomycetidae</taxon>
        <taxon>Atheliales</taxon>
        <taxon>Atheliaceae</taxon>
        <taxon>Athelia</taxon>
    </lineage>
</organism>
<proteinExistence type="predicted"/>
<evidence type="ECO:0000313" key="2">
    <source>
        <dbReference type="Proteomes" id="UP000076532"/>
    </source>
</evidence>
<dbReference type="EMBL" id="KV417786">
    <property type="protein sequence ID" value="KZP06463.1"/>
    <property type="molecule type" value="Genomic_DNA"/>
</dbReference>
<dbReference type="Proteomes" id="UP000076532">
    <property type="component" value="Unassembled WGS sequence"/>
</dbReference>